<comment type="caution">
    <text evidence="1">The sequence shown here is derived from an EMBL/GenBank/DDBJ whole genome shotgun (WGS) entry which is preliminary data.</text>
</comment>
<organism evidence="1">
    <name type="scientific">marine sediment metagenome</name>
    <dbReference type="NCBI Taxonomy" id="412755"/>
    <lineage>
        <taxon>unclassified sequences</taxon>
        <taxon>metagenomes</taxon>
        <taxon>ecological metagenomes</taxon>
    </lineage>
</organism>
<dbReference type="EMBL" id="LAZR01045425">
    <property type="protein sequence ID" value="KKK98902.1"/>
    <property type="molecule type" value="Genomic_DNA"/>
</dbReference>
<evidence type="ECO:0000313" key="1">
    <source>
        <dbReference type="EMBL" id="KKK98902.1"/>
    </source>
</evidence>
<proteinExistence type="predicted"/>
<feature type="non-terminal residue" evidence="1">
    <location>
        <position position="1"/>
    </location>
</feature>
<gene>
    <name evidence="1" type="ORF">LCGC14_2638110</name>
</gene>
<name>A0A0F8ZY96_9ZZZZ</name>
<accession>A0A0F8ZY96</accession>
<feature type="non-terminal residue" evidence="1">
    <location>
        <position position="453"/>
    </location>
</feature>
<sequence>AKCSYGVLQVLWMPPEIESIDVDGVTVKRYMESPFKFRSIKPERFFPVYRTWDTADDYLYVFRYDPRRLITDLEQKYGVLLGSTSLDTTETEPTADLIEYWDDKNYVLVARTIRKVPPIASVKGRGVGRAVAAVQNAVRGPRAEPFYTILKAEEHEYGRTSFWVVQNITNPDFDPTYQGSLSDIDDITGLNMHLNLMRSEQAEEILTNIHRPTVYKSDDHQQDPKSLEFTAGAVYPIGLEEELEPLQTNPQPDYVTKHIDDIERSIRTISFLGDAGFGDLPSGISGVAARISLTPLQRILELKLPPRVYALEGIVRHLLRTMDTMMPEDVKLRGWIQSHSQRYAMANIGAEDIQGQYFATVDYGNLLPRDDDAFKQNEAFLHQSGVHSLWTFLNNTGDPDPDAEITRIKKEAQDPWLNPEKFLAVQQALDVKRTMDAEFAASQTPTEEGAPTA</sequence>
<protein>
    <recommendedName>
        <fullName evidence="2">Phage portal protein</fullName>
    </recommendedName>
</protein>
<dbReference type="AlphaFoldDB" id="A0A0F8ZY96"/>
<evidence type="ECO:0008006" key="2">
    <source>
        <dbReference type="Google" id="ProtNLM"/>
    </source>
</evidence>
<reference evidence="1" key="1">
    <citation type="journal article" date="2015" name="Nature">
        <title>Complex archaea that bridge the gap between prokaryotes and eukaryotes.</title>
        <authorList>
            <person name="Spang A."/>
            <person name="Saw J.H."/>
            <person name="Jorgensen S.L."/>
            <person name="Zaremba-Niedzwiedzka K."/>
            <person name="Martijn J."/>
            <person name="Lind A.E."/>
            <person name="van Eijk R."/>
            <person name="Schleper C."/>
            <person name="Guy L."/>
            <person name="Ettema T.J."/>
        </authorList>
    </citation>
    <scope>NUCLEOTIDE SEQUENCE</scope>
</reference>